<dbReference type="InterPro" id="IPR001343">
    <property type="entry name" value="Hemolysn_Ca-bd"/>
</dbReference>
<evidence type="ECO:0000256" key="3">
    <source>
        <dbReference type="ARBA" id="ARBA00022525"/>
    </source>
</evidence>
<feature type="domain" description="Peptidase M10 serralysin C-terminal" evidence="5">
    <location>
        <begin position="391"/>
        <end position="513"/>
    </location>
</feature>
<evidence type="ECO:0000256" key="2">
    <source>
        <dbReference type="ARBA" id="ARBA00004613"/>
    </source>
</evidence>
<keyword evidence="4" id="KW-0677">Repeat</keyword>
<dbReference type="PRINTS" id="PR00313">
    <property type="entry name" value="CABNDNGRPT"/>
</dbReference>
<evidence type="ECO:0000313" key="7">
    <source>
        <dbReference type="Proteomes" id="UP000019666"/>
    </source>
</evidence>
<evidence type="ECO:0000256" key="1">
    <source>
        <dbReference type="ARBA" id="ARBA00001913"/>
    </source>
</evidence>
<dbReference type="InterPro" id="IPR013783">
    <property type="entry name" value="Ig-like_fold"/>
</dbReference>
<reference evidence="6 7" key="1">
    <citation type="submission" date="2013-02" db="EMBL/GenBank/DDBJ databases">
        <authorList>
            <person name="Fiebig A."/>
            <person name="Goeker M."/>
            <person name="Klenk H.-P.P."/>
        </authorList>
    </citation>
    <scope>NUCLEOTIDE SEQUENCE [LARGE SCALE GENOMIC DNA]</scope>
    <source>
        <strain evidence="6 7">DSM 19309</strain>
    </source>
</reference>
<proteinExistence type="predicted"/>
<keyword evidence="3" id="KW-0964">Secreted</keyword>
<organism evidence="6 7">
    <name type="scientific">Rubellimicrobium mesophilum DSM 19309</name>
    <dbReference type="NCBI Taxonomy" id="442562"/>
    <lineage>
        <taxon>Bacteria</taxon>
        <taxon>Pseudomonadati</taxon>
        <taxon>Pseudomonadota</taxon>
        <taxon>Alphaproteobacteria</taxon>
        <taxon>Rhodobacterales</taxon>
        <taxon>Roseobacteraceae</taxon>
        <taxon>Rubellimicrobium</taxon>
    </lineage>
</organism>
<comment type="subcellular location">
    <subcellularLocation>
        <location evidence="2">Secreted</location>
    </subcellularLocation>
</comment>
<dbReference type="RefSeq" id="WP_051520935.1">
    <property type="nucleotide sequence ID" value="NZ_KK088539.1"/>
</dbReference>
<evidence type="ECO:0000259" key="5">
    <source>
        <dbReference type="Pfam" id="PF08548"/>
    </source>
</evidence>
<accession>A0A017HPW0</accession>
<dbReference type="SUPFAM" id="SSF51120">
    <property type="entry name" value="beta-Roll"/>
    <property type="match status" value="1"/>
</dbReference>
<dbReference type="InterPro" id="IPR018511">
    <property type="entry name" value="Hemolysin-typ_Ca-bd_CS"/>
</dbReference>
<name>A0A017HPW0_9RHOB</name>
<dbReference type="InterPro" id="IPR011049">
    <property type="entry name" value="Serralysin-like_metalloprot_C"/>
</dbReference>
<dbReference type="Gene3D" id="2.60.40.10">
    <property type="entry name" value="Immunoglobulins"/>
    <property type="match status" value="1"/>
</dbReference>
<evidence type="ECO:0000313" key="6">
    <source>
        <dbReference type="EMBL" id="EYD76193.1"/>
    </source>
</evidence>
<dbReference type="InterPro" id="IPR013858">
    <property type="entry name" value="Peptidase_M10B_C"/>
</dbReference>
<comment type="caution">
    <text evidence="6">The sequence shown here is derived from an EMBL/GenBank/DDBJ whole genome shotgun (WGS) entry which is preliminary data.</text>
</comment>
<comment type="cofactor">
    <cofactor evidence="1">
        <name>Ca(2+)</name>
        <dbReference type="ChEBI" id="CHEBI:29108"/>
    </cofactor>
</comment>
<gene>
    <name evidence="6" type="ORF">Rumeso_02229</name>
</gene>
<dbReference type="Gene3D" id="2.150.10.10">
    <property type="entry name" value="Serralysin-like metalloprotease, C-terminal"/>
    <property type="match status" value="2"/>
</dbReference>
<keyword evidence="7" id="KW-1185">Reference proteome</keyword>
<dbReference type="STRING" id="442562.Rumeso_02229"/>
<dbReference type="PATRIC" id="fig|442562.3.peg.2199"/>
<dbReference type="GO" id="GO:0005509">
    <property type="term" value="F:calcium ion binding"/>
    <property type="evidence" value="ECO:0007669"/>
    <property type="project" value="InterPro"/>
</dbReference>
<dbReference type="InterPro" id="IPR050557">
    <property type="entry name" value="RTX_toxin/Mannuronan_C5-epim"/>
</dbReference>
<dbReference type="HOGENOM" id="CLU_529848_0_0_5"/>
<sequence>MVQITNTGAAPLKVLDSTLTGPFKLANPNVFDNLSLGAGQSVDVTVLFNRAAYIPKANGVTGVFEGRLTLHTNEATNSTAKVNLSGFWQQRDEGGWEPNVNEVWKMFGFGNVIEGLSLNAGGEFSTLSFHDVYLPADDTEVLSRYWRIADGVTSAKVTQIAGFHKPAGAAFSIHAPGSKSAAVQITYHDPLQNQTVLPLRPNGAFATGTFTKTTVPDAWTGNDIFGFLVAGQSTNPDLNPTGAGAPTQAQLDARYPGYTVKNGNVFDPSGKAVPDGYTVRVFQAFNSEGHIFKNTYLVIQDYTGINYDYNDNIYVVQGIAPVFNGTASATTSTLGKLDEAGPRTAGHGLLDALAGDAAANHLRGGGGDDALWGRGGDDVLRGGRGEDHLGGGTGDDRLVGGAGRDVLRGGAGGDEFVFTALQDSGPGRAARDVIADFEPGQDRIVLRAIDAVADEPGHQGFTLDQDGSFSAGEIRLREVKAGLLVELNVDDDARPEMTILVRGGGTLTVDDFVL</sequence>
<evidence type="ECO:0000256" key="4">
    <source>
        <dbReference type="ARBA" id="ARBA00022737"/>
    </source>
</evidence>
<dbReference type="Proteomes" id="UP000019666">
    <property type="component" value="Unassembled WGS sequence"/>
</dbReference>
<dbReference type="PANTHER" id="PTHR38340:SF1">
    <property type="entry name" value="S-LAYER PROTEIN"/>
    <property type="match status" value="1"/>
</dbReference>
<dbReference type="GO" id="GO:0005615">
    <property type="term" value="C:extracellular space"/>
    <property type="evidence" value="ECO:0007669"/>
    <property type="project" value="InterPro"/>
</dbReference>
<dbReference type="PROSITE" id="PS00330">
    <property type="entry name" value="HEMOLYSIN_CALCIUM"/>
    <property type="match status" value="3"/>
</dbReference>
<dbReference type="Pfam" id="PF08548">
    <property type="entry name" value="Peptidase_M10_C"/>
    <property type="match status" value="1"/>
</dbReference>
<dbReference type="EMBL" id="AOSK01000056">
    <property type="protein sequence ID" value="EYD76193.1"/>
    <property type="molecule type" value="Genomic_DNA"/>
</dbReference>
<dbReference type="AlphaFoldDB" id="A0A017HPW0"/>
<protein>
    <recommendedName>
        <fullName evidence="5">Peptidase M10 serralysin C-terminal domain-containing protein</fullName>
    </recommendedName>
</protein>
<dbReference type="Pfam" id="PF00353">
    <property type="entry name" value="HemolysinCabind"/>
    <property type="match status" value="2"/>
</dbReference>
<dbReference type="PANTHER" id="PTHR38340">
    <property type="entry name" value="S-LAYER PROTEIN"/>
    <property type="match status" value="1"/>
</dbReference>